<reference evidence="2 3" key="1">
    <citation type="submission" date="2018-12" db="EMBL/GenBank/DDBJ databases">
        <authorList>
            <person name="Toschakov S.V."/>
        </authorList>
    </citation>
    <scope>NUCLEOTIDE SEQUENCE [LARGE SCALE GENOMIC DNA]</scope>
    <source>
        <strain evidence="2 3">GM2012</strain>
    </source>
</reference>
<dbReference type="AlphaFoldDB" id="A0A432MBY6"/>
<dbReference type="Proteomes" id="UP000280296">
    <property type="component" value="Unassembled WGS sequence"/>
</dbReference>
<gene>
    <name evidence="2" type="ORF">TsocGM_25125</name>
</gene>
<evidence type="ECO:0000313" key="2">
    <source>
        <dbReference type="EMBL" id="RUL81408.1"/>
    </source>
</evidence>
<proteinExistence type="predicted"/>
<dbReference type="GO" id="GO:0005524">
    <property type="term" value="F:ATP binding"/>
    <property type="evidence" value="ECO:0007669"/>
    <property type="project" value="InterPro"/>
</dbReference>
<dbReference type="SUPFAM" id="SSF52540">
    <property type="entry name" value="P-loop containing nucleoside triphosphate hydrolases"/>
    <property type="match status" value="1"/>
</dbReference>
<reference evidence="2 3" key="2">
    <citation type="submission" date="2019-01" db="EMBL/GenBank/DDBJ databases">
        <title>Tautonia sociabilis, a novel thermotolerant planctomycete of Isosphaeraceae family, isolated from a 4000 m deep subterranean habitat.</title>
        <authorList>
            <person name="Kovaleva O.L."/>
            <person name="Elcheninov A.G."/>
            <person name="Van Heerden E."/>
            <person name="Toshchakov S.V."/>
            <person name="Novikov A."/>
            <person name="Bonch-Osmolovskaya E.A."/>
            <person name="Kublanov I.V."/>
        </authorList>
    </citation>
    <scope>NUCLEOTIDE SEQUENCE [LARGE SCALE GENOMIC DNA]</scope>
    <source>
        <strain evidence="2 3">GM2012</strain>
    </source>
</reference>
<organism evidence="2 3">
    <name type="scientific">Tautonia sociabilis</name>
    <dbReference type="NCBI Taxonomy" id="2080755"/>
    <lineage>
        <taxon>Bacteria</taxon>
        <taxon>Pseudomonadati</taxon>
        <taxon>Planctomycetota</taxon>
        <taxon>Planctomycetia</taxon>
        <taxon>Isosphaerales</taxon>
        <taxon>Isosphaeraceae</taxon>
        <taxon>Tautonia</taxon>
    </lineage>
</organism>
<comment type="caution">
    <text evidence="2">The sequence shown here is derived from an EMBL/GenBank/DDBJ whole genome shotgun (WGS) entry which is preliminary data.</text>
</comment>
<dbReference type="InterPro" id="IPR038718">
    <property type="entry name" value="SNF2-like_sf"/>
</dbReference>
<sequence length="120" mass="13817">MIQPVDAEGHRLLVESSRIRLAYTHDRHFAVNFSGIRTLPHHIEAVYLRMLPQPRLRFLLADDPGAGKTIMAVLLIKEMKLREAIDRAIILCPAPLTIQWQDELLRWFGETFDVIFSAVD</sequence>
<keyword evidence="3" id="KW-1185">Reference proteome</keyword>
<dbReference type="Gene3D" id="3.40.50.10810">
    <property type="entry name" value="Tandem AAA-ATPase domain"/>
    <property type="match status" value="1"/>
</dbReference>
<name>A0A432MBY6_9BACT</name>
<dbReference type="RefSeq" id="WP_126728210.1">
    <property type="nucleotide sequence ID" value="NZ_RYZH01000095.1"/>
</dbReference>
<dbReference type="InterPro" id="IPR027417">
    <property type="entry name" value="P-loop_NTPase"/>
</dbReference>
<dbReference type="OrthoDB" id="9814088at2"/>
<evidence type="ECO:0000259" key="1">
    <source>
        <dbReference type="Pfam" id="PF00176"/>
    </source>
</evidence>
<evidence type="ECO:0000313" key="3">
    <source>
        <dbReference type="Proteomes" id="UP000280296"/>
    </source>
</evidence>
<dbReference type="EMBL" id="RYZH01000095">
    <property type="protein sequence ID" value="RUL81408.1"/>
    <property type="molecule type" value="Genomic_DNA"/>
</dbReference>
<dbReference type="Pfam" id="PF00176">
    <property type="entry name" value="SNF2-rel_dom"/>
    <property type="match status" value="1"/>
</dbReference>
<dbReference type="InterPro" id="IPR000330">
    <property type="entry name" value="SNF2_N"/>
</dbReference>
<feature type="domain" description="SNF2 N-terminal" evidence="1">
    <location>
        <begin position="58"/>
        <end position="109"/>
    </location>
</feature>
<accession>A0A432MBY6</accession>
<protein>
    <recommendedName>
        <fullName evidence="1">SNF2 N-terminal domain-containing protein</fullName>
    </recommendedName>
</protein>